<dbReference type="GO" id="GO:0030170">
    <property type="term" value="F:pyridoxal phosphate binding"/>
    <property type="evidence" value="ECO:0007669"/>
    <property type="project" value="InterPro"/>
</dbReference>
<dbReference type="RefSeq" id="WP_071832595.1">
    <property type="nucleotide sequence ID" value="NZ_LSRP01000076.1"/>
</dbReference>
<protein>
    <submittedName>
        <fullName evidence="7">Aminotransferase</fullName>
    </submittedName>
</protein>
<organism evidence="7 8">
    <name type="scientific">Pararhizobium antarcticum</name>
    <dbReference type="NCBI Taxonomy" id="1798805"/>
    <lineage>
        <taxon>Bacteria</taxon>
        <taxon>Pseudomonadati</taxon>
        <taxon>Pseudomonadota</taxon>
        <taxon>Alphaproteobacteria</taxon>
        <taxon>Hyphomicrobiales</taxon>
        <taxon>Rhizobiaceae</taxon>
        <taxon>Rhizobium/Agrobacterium group</taxon>
        <taxon>Pararhizobium</taxon>
    </lineage>
</organism>
<dbReference type="GO" id="GO:0003677">
    <property type="term" value="F:DNA binding"/>
    <property type="evidence" value="ECO:0007669"/>
    <property type="project" value="UniProtKB-KW"/>
</dbReference>
<evidence type="ECO:0000259" key="6">
    <source>
        <dbReference type="PROSITE" id="PS50949"/>
    </source>
</evidence>
<dbReference type="InterPro" id="IPR051446">
    <property type="entry name" value="HTH_trans_reg/aminotransferase"/>
</dbReference>
<dbReference type="EMBL" id="LSRP01000076">
    <property type="protein sequence ID" value="OJF98358.1"/>
    <property type="molecule type" value="Genomic_DNA"/>
</dbReference>
<dbReference type="InterPro" id="IPR015424">
    <property type="entry name" value="PyrdxlP-dep_Trfase"/>
</dbReference>
<dbReference type="Pfam" id="PF00155">
    <property type="entry name" value="Aminotran_1_2"/>
    <property type="match status" value="1"/>
</dbReference>
<reference evidence="7 8" key="1">
    <citation type="submission" date="2016-02" db="EMBL/GenBank/DDBJ databases">
        <title>Genome sequencing of a beta-galactosidase producing bacteria Rhizobium sp. 59.</title>
        <authorList>
            <person name="Wang D."/>
            <person name="Kot W."/>
            <person name="Qin Y."/>
            <person name="Hansen L."/>
            <person name="Naqvi K."/>
            <person name="Rensing C."/>
        </authorList>
    </citation>
    <scope>NUCLEOTIDE SEQUENCE [LARGE SCALE GENOMIC DNA]</scope>
    <source>
        <strain evidence="7 8">59</strain>
    </source>
</reference>
<evidence type="ECO:0000256" key="1">
    <source>
        <dbReference type="ARBA" id="ARBA00005384"/>
    </source>
</evidence>
<evidence type="ECO:0000313" key="7">
    <source>
        <dbReference type="EMBL" id="OJF98358.1"/>
    </source>
</evidence>
<evidence type="ECO:0000256" key="3">
    <source>
        <dbReference type="ARBA" id="ARBA00023015"/>
    </source>
</evidence>
<dbReference type="SUPFAM" id="SSF46785">
    <property type="entry name" value="Winged helix' DNA-binding domain"/>
    <property type="match status" value="1"/>
</dbReference>
<comment type="caution">
    <text evidence="7">The sequence shown here is derived from an EMBL/GenBank/DDBJ whole genome shotgun (WGS) entry which is preliminary data.</text>
</comment>
<dbReference type="PROSITE" id="PS50949">
    <property type="entry name" value="HTH_GNTR"/>
    <property type="match status" value="1"/>
</dbReference>
<dbReference type="InterPro" id="IPR015421">
    <property type="entry name" value="PyrdxlP-dep_Trfase_major"/>
</dbReference>
<keyword evidence="2" id="KW-0663">Pyridoxal phosphate</keyword>
<dbReference type="Proteomes" id="UP000182661">
    <property type="component" value="Unassembled WGS sequence"/>
</dbReference>
<keyword evidence="3" id="KW-0805">Transcription regulation</keyword>
<dbReference type="PRINTS" id="PR00035">
    <property type="entry name" value="HTHGNTR"/>
</dbReference>
<feature type="domain" description="HTH gntR-type" evidence="6">
    <location>
        <begin position="14"/>
        <end position="81"/>
    </location>
</feature>
<evidence type="ECO:0000256" key="5">
    <source>
        <dbReference type="ARBA" id="ARBA00023163"/>
    </source>
</evidence>
<dbReference type="AlphaFoldDB" id="A0A657LU32"/>
<keyword evidence="7" id="KW-0032">Aminotransferase</keyword>
<dbReference type="PANTHER" id="PTHR46577:SF1">
    <property type="entry name" value="HTH-TYPE TRANSCRIPTIONAL REGULATORY PROTEIN GABR"/>
    <property type="match status" value="1"/>
</dbReference>
<accession>A0A657LU32</accession>
<evidence type="ECO:0000313" key="8">
    <source>
        <dbReference type="Proteomes" id="UP000182661"/>
    </source>
</evidence>
<proteinExistence type="inferred from homology"/>
<dbReference type="SUPFAM" id="SSF53383">
    <property type="entry name" value="PLP-dependent transferases"/>
    <property type="match status" value="1"/>
</dbReference>
<keyword evidence="4" id="KW-0238">DNA-binding</keyword>
<name>A0A657LU32_9HYPH</name>
<dbReference type="InterPro" id="IPR036388">
    <property type="entry name" value="WH-like_DNA-bd_sf"/>
</dbReference>
<dbReference type="InterPro" id="IPR004839">
    <property type="entry name" value="Aminotransferase_I/II_large"/>
</dbReference>
<keyword evidence="8" id="KW-1185">Reference proteome</keyword>
<dbReference type="PANTHER" id="PTHR46577">
    <property type="entry name" value="HTH-TYPE TRANSCRIPTIONAL REGULATORY PROTEIN GABR"/>
    <property type="match status" value="1"/>
</dbReference>
<keyword evidence="5" id="KW-0804">Transcription</keyword>
<dbReference type="SMART" id="SM00345">
    <property type="entry name" value="HTH_GNTR"/>
    <property type="match status" value="1"/>
</dbReference>
<dbReference type="GO" id="GO:0008483">
    <property type="term" value="F:transaminase activity"/>
    <property type="evidence" value="ECO:0007669"/>
    <property type="project" value="UniProtKB-KW"/>
</dbReference>
<keyword evidence="7" id="KW-0808">Transferase</keyword>
<dbReference type="InterPro" id="IPR000524">
    <property type="entry name" value="Tscrpt_reg_HTH_GntR"/>
</dbReference>
<dbReference type="CDD" id="cd07377">
    <property type="entry name" value="WHTH_GntR"/>
    <property type="match status" value="1"/>
</dbReference>
<dbReference type="CDD" id="cd00609">
    <property type="entry name" value="AAT_like"/>
    <property type="match status" value="1"/>
</dbReference>
<dbReference type="GO" id="GO:0003700">
    <property type="term" value="F:DNA-binding transcription factor activity"/>
    <property type="evidence" value="ECO:0007669"/>
    <property type="project" value="InterPro"/>
</dbReference>
<dbReference type="Gene3D" id="1.10.10.10">
    <property type="entry name" value="Winged helix-like DNA-binding domain superfamily/Winged helix DNA-binding domain"/>
    <property type="match status" value="1"/>
</dbReference>
<dbReference type="Pfam" id="PF00392">
    <property type="entry name" value="GntR"/>
    <property type="match status" value="1"/>
</dbReference>
<evidence type="ECO:0000256" key="2">
    <source>
        <dbReference type="ARBA" id="ARBA00022898"/>
    </source>
</evidence>
<gene>
    <name evidence="7" type="ORF">AX760_14725</name>
</gene>
<dbReference type="InterPro" id="IPR036390">
    <property type="entry name" value="WH_DNA-bd_sf"/>
</dbReference>
<evidence type="ECO:0000256" key="4">
    <source>
        <dbReference type="ARBA" id="ARBA00023125"/>
    </source>
</evidence>
<sequence length="472" mass="50898">MDKPTWLTLDRTAGNLEGQIYRSLRERILNGQMAEQRLTSTRALAATLGVARSTVVRAYERLKAEGFLRTSGGAATRTVAIRPLALASGASQAQAKGDDRDICGGKDLFRPGVPDLSHFPHAAWARCLASRARSLRIHDLGYASAEGLPELQSAILDHISATRGVSARPEQVMIVPSTGAAIDLLARVLIKPQRDDVVWMEEPGYKAAHALFLAAGARLEPVPCDGQGIDVARARSGRPRLIYTTPSHQYPTGVTMSLKRRLALLELAREANAVVVEDDYDSEFHYGARPIAALQGIDRAGVVAYLGTFSKMLAPGLRVAYMIVPPWLVSEIAAALYLKGAMVSIHLQAALADFMREGRLRAHVRRMTAIYGARMAATVDALSRHCADRLGLGTENDGLHLATWFCDAGVDDHALVETLGANGLAMQPLSQFYLGRPSPGLLFGIARVDLATVDKDMQRLGALLSEPLPASS</sequence>
<dbReference type="Gene3D" id="3.40.640.10">
    <property type="entry name" value="Type I PLP-dependent aspartate aminotransferase-like (Major domain)"/>
    <property type="match status" value="1"/>
</dbReference>
<comment type="similarity">
    <text evidence="1">In the C-terminal section; belongs to the class-I pyridoxal-phosphate-dependent aminotransferase family.</text>
</comment>